<dbReference type="InterPro" id="IPR011303">
    <property type="entry name" value="RnfD_bac"/>
</dbReference>
<protein>
    <recommendedName>
        <fullName evidence="10">Ion-translocating oxidoreductase complex subunit D</fullName>
        <ecNumber evidence="10">7.-.-.-</ecNumber>
    </recommendedName>
    <alternativeName>
        <fullName evidence="10">Rnf electron transport complex subunit D</fullName>
    </alternativeName>
</protein>
<dbReference type="PANTHER" id="PTHR30578:SF0">
    <property type="entry name" value="ION-TRANSLOCATING OXIDOREDUCTASE COMPLEX SUBUNIT D"/>
    <property type="match status" value="1"/>
</dbReference>
<gene>
    <name evidence="10" type="primary">rnfD</name>
    <name evidence="11" type="ORF">COW11_00275</name>
</gene>
<evidence type="ECO:0000256" key="10">
    <source>
        <dbReference type="HAMAP-Rule" id="MF_00462"/>
    </source>
</evidence>
<comment type="subunit">
    <text evidence="10">The complex is composed of six subunits: RnfA, RnfB, RnfC, RnfD, RnfE and RnfG.</text>
</comment>
<evidence type="ECO:0000256" key="5">
    <source>
        <dbReference type="ARBA" id="ARBA00022692"/>
    </source>
</evidence>
<evidence type="ECO:0000313" key="12">
    <source>
        <dbReference type="Proteomes" id="UP000231267"/>
    </source>
</evidence>
<keyword evidence="1 10" id="KW-0813">Transport</keyword>
<evidence type="ECO:0000256" key="9">
    <source>
        <dbReference type="ARBA" id="ARBA00023136"/>
    </source>
</evidence>
<dbReference type="GO" id="GO:0022900">
    <property type="term" value="P:electron transport chain"/>
    <property type="evidence" value="ECO:0007669"/>
    <property type="project" value="UniProtKB-UniRule"/>
</dbReference>
<dbReference type="Proteomes" id="UP000231267">
    <property type="component" value="Unassembled WGS sequence"/>
</dbReference>
<feature type="transmembrane region" description="Helical" evidence="10">
    <location>
        <begin position="77"/>
        <end position="107"/>
    </location>
</feature>
<evidence type="ECO:0000256" key="3">
    <source>
        <dbReference type="ARBA" id="ARBA00022630"/>
    </source>
</evidence>
<keyword evidence="8 10" id="KW-1133">Transmembrane helix</keyword>
<keyword evidence="3 10" id="KW-0285">Flavoprotein</keyword>
<feature type="transmembrane region" description="Helical" evidence="10">
    <location>
        <begin position="212"/>
        <end position="245"/>
    </location>
</feature>
<dbReference type="GO" id="GO:0055085">
    <property type="term" value="P:transmembrane transport"/>
    <property type="evidence" value="ECO:0007669"/>
    <property type="project" value="InterPro"/>
</dbReference>
<evidence type="ECO:0000256" key="8">
    <source>
        <dbReference type="ARBA" id="ARBA00022989"/>
    </source>
</evidence>
<keyword evidence="2 10" id="KW-0597">Phosphoprotein</keyword>
<dbReference type="PANTHER" id="PTHR30578">
    <property type="entry name" value="ELECTRON TRANSPORT COMPLEX PROTEIN RNFD"/>
    <property type="match status" value="1"/>
</dbReference>
<comment type="similarity">
    <text evidence="10">Belongs to the NqrB/RnfD family.</text>
</comment>
<organism evidence="11 12">
    <name type="scientific">Candidatus Taenaricola geysiri</name>
    <dbReference type="NCBI Taxonomy" id="1974752"/>
    <lineage>
        <taxon>Bacteria</taxon>
        <taxon>Pseudomonadati</taxon>
        <taxon>Candidatus Omnitrophota</taxon>
        <taxon>Candidatus Taenaricola</taxon>
    </lineage>
</organism>
<dbReference type="HAMAP" id="MF_00462">
    <property type="entry name" value="RsxD_RnfD"/>
    <property type="match status" value="1"/>
</dbReference>
<comment type="cofactor">
    <cofactor evidence="10">
        <name>FMN</name>
        <dbReference type="ChEBI" id="CHEBI:58210"/>
    </cofactor>
</comment>
<evidence type="ECO:0000256" key="4">
    <source>
        <dbReference type="ARBA" id="ARBA00022643"/>
    </source>
</evidence>
<comment type="subcellular location">
    <subcellularLocation>
        <location evidence="10">Cell membrane</location>
        <topology evidence="10">Multi-pass membrane protein</topology>
    </subcellularLocation>
</comment>
<dbReference type="InterPro" id="IPR004338">
    <property type="entry name" value="NqrB/RnfD"/>
</dbReference>
<keyword evidence="4 10" id="KW-0288">FMN</keyword>
<feature type="transmembrane region" description="Helical" evidence="10">
    <location>
        <begin position="184"/>
        <end position="206"/>
    </location>
</feature>
<feature type="modified residue" description="FMN phosphoryl threonine" evidence="10">
    <location>
        <position position="155"/>
    </location>
</feature>
<dbReference type="GO" id="GO:0005886">
    <property type="term" value="C:plasma membrane"/>
    <property type="evidence" value="ECO:0007669"/>
    <property type="project" value="UniProtKB-SubCell"/>
</dbReference>
<evidence type="ECO:0000256" key="2">
    <source>
        <dbReference type="ARBA" id="ARBA00022553"/>
    </source>
</evidence>
<proteinExistence type="inferred from homology"/>
<comment type="function">
    <text evidence="10">Part of a membrane-bound complex that couples electron transfer with translocation of ions across the membrane.</text>
</comment>
<reference evidence="11 12" key="1">
    <citation type="submission" date="2017-09" db="EMBL/GenBank/DDBJ databases">
        <title>Depth-based differentiation of microbial function through sediment-hosted aquifers and enrichment of novel symbionts in the deep terrestrial subsurface.</title>
        <authorList>
            <person name="Probst A.J."/>
            <person name="Ladd B."/>
            <person name="Jarett J.K."/>
            <person name="Geller-Mcgrath D.E."/>
            <person name="Sieber C.M."/>
            <person name="Emerson J.B."/>
            <person name="Anantharaman K."/>
            <person name="Thomas B.C."/>
            <person name="Malmstrom R."/>
            <person name="Stieglmeier M."/>
            <person name="Klingl A."/>
            <person name="Woyke T."/>
            <person name="Ryan C.M."/>
            <person name="Banfield J.F."/>
        </authorList>
    </citation>
    <scope>NUCLEOTIDE SEQUENCE [LARGE SCALE GENOMIC DNA]</scope>
    <source>
        <strain evidence="11">CG12_big_fil_rev_8_21_14_0_65_43_15</strain>
    </source>
</reference>
<sequence>MSMYTISPAPHIKSKDSTNRIMWFVVAAILPTAIAGVWIFGPHAAWLILASVAAAVLTEAALGRLMKKPVTVTDGSAVITGLLLACNLPAGAPVWIAVLGSFFAIAIVKCAFGGLGKNIFNPALAGRAFLMLSWPAHMTTWQNPRFWPDVVSSATPLAKNAVEIMGPGSKPSLWDMFIGNRGGCIGEVCVIAILVGAGFLLYKGYIKWYTPIVYILTVGILSRLAGGSFIFSILAGGLMFGAFFMATDMVTTPLTPGGQALFGLGCGIITFAIRKWGGYPEGVSYSILIMNAATPMIDRLTKRRVFGKKKR</sequence>
<dbReference type="EMBL" id="PFGP01000006">
    <property type="protein sequence ID" value="PIW67013.1"/>
    <property type="molecule type" value="Genomic_DNA"/>
</dbReference>
<keyword evidence="9 10" id="KW-0472">Membrane</keyword>
<dbReference type="EC" id="7.-.-.-" evidence="10"/>
<feature type="transmembrane region" description="Helical" evidence="10">
    <location>
        <begin position="21"/>
        <end position="40"/>
    </location>
</feature>
<evidence type="ECO:0000313" key="11">
    <source>
        <dbReference type="EMBL" id="PIW67013.1"/>
    </source>
</evidence>
<dbReference type="NCBIfam" id="TIGR01946">
    <property type="entry name" value="rnfD"/>
    <property type="match status" value="1"/>
</dbReference>
<name>A0A2J0LN59_9BACT</name>
<keyword evidence="11" id="KW-0830">Ubiquinone</keyword>
<keyword evidence="6 10" id="KW-1278">Translocase</keyword>
<accession>A0A2J0LN59</accession>
<evidence type="ECO:0000256" key="6">
    <source>
        <dbReference type="ARBA" id="ARBA00022967"/>
    </source>
</evidence>
<feature type="transmembrane region" description="Helical" evidence="10">
    <location>
        <begin position="257"/>
        <end position="277"/>
    </location>
</feature>
<evidence type="ECO:0000256" key="7">
    <source>
        <dbReference type="ARBA" id="ARBA00022982"/>
    </source>
</evidence>
<evidence type="ECO:0000256" key="1">
    <source>
        <dbReference type="ARBA" id="ARBA00022448"/>
    </source>
</evidence>
<feature type="transmembrane region" description="Helical" evidence="10">
    <location>
        <begin position="46"/>
        <end position="65"/>
    </location>
</feature>
<keyword evidence="10" id="KW-1003">Cell membrane</keyword>
<dbReference type="Pfam" id="PF03116">
    <property type="entry name" value="NQR2_RnfD_RnfE"/>
    <property type="match status" value="1"/>
</dbReference>
<keyword evidence="5 10" id="KW-0812">Transmembrane</keyword>
<comment type="caution">
    <text evidence="10">Lacks conserved residue(s) required for the propagation of feature annotation.</text>
</comment>
<dbReference type="AlphaFoldDB" id="A0A2J0LN59"/>
<keyword evidence="7 10" id="KW-0249">Electron transport</keyword>
<comment type="caution">
    <text evidence="11">The sequence shown here is derived from an EMBL/GenBank/DDBJ whole genome shotgun (WGS) entry which is preliminary data.</text>
</comment>